<proteinExistence type="predicted"/>
<feature type="domain" description="Resolvase HTH" evidence="1">
    <location>
        <begin position="172"/>
        <end position="194"/>
    </location>
</feature>
<dbReference type="AlphaFoldDB" id="A0A1I7IX54"/>
<accession>A0A1I7IX54</accession>
<organism evidence="2 3">
    <name type="scientific">Nitrosospira multiformis</name>
    <dbReference type="NCBI Taxonomy" id="1231"/>
    <lineage>
        <taxon>Bacteria</taxon>
        <taxon>Pseudomonadati</taxon>
        <taxon>Pseudomonadota</taxon>
        <taxon>Betaproteobacteria</taxon>
        <taxon>Nitrosomonadales</taxon>
        <taxon>Nitrosomonadaceae</taxon>
        <taxon>Nitrosospira</taxon>
    </lineage>
</organism>
<reference evidence="2 3" key="1">
    <citation type="submission" date="2016-10" db="EMBL/GenBank/DDBJ databases">
        <authorList>
            <person name="de Groot N.N."/>
        </authorList>
    </citation>
    <scope>NUCLEOTIDE SEQUENCE [LARGE SCALE GENOMIC DNA]</scope>
    <source>
        <strain evidence="2 3">Nl14</strain>
    </source>
</reference>
<name>A0A1I7IX54_9PROT</name>
<dbReference type="Proteomes" id="UP000182649">
    <property type="component" value="Unassembled WGS sequence"/>
</dbReference>
<dbReference type="GO" id="GO:0003677">
    <property type="term" value="F:DNA binding"/>
    <property type="evidence" value="ECO:0007669"/>
    <property type="project" value="InterPro"/>
</dbReference>
<evidence type="ECO:0000313" key="3">
    <source>
        <dbReference type="Proteomes" id="UP000182649"/>
    </source>
</evidence>
<dbReference type="Pfam" id="PF02796">
    <property type="entry name" value="HTH_7"/>
    <property type="match status" value="1"/>
</dbReference>
<protein>
    <submittedName>
        <fullName evidence="2">Helix-turn-helix domain of resolvase</fullName>
    </submittedName>
</protein>
<sequence length="195" mass="20979">MARAIAFDALDLAKKIKPDQAKAWMKGLGDNGEDEGKVLRRQIEEFLESLGESCLCWAFEGCLEPLPSTVLFARAGPARHGQFDRVCDPDRSPSQALCPGSASLHAVPVLHSQQSLRSSSSGVCSPSFGVCSSGDSSERKPWPATAAYGAGYPHTHTDGYSKVTIDNSQAAAGANRTKLAKEFGISRETLYQYIR</sequence>
<evidence type="ECO:0000313" key="2">
    <source>
        <dbReference type="EMBL" id="SFU77525.1"/>
    </source>
</evidence>
<gene>
    <name evidence="2" type="ORF">SAMN05216417_13011</name>
</gene>
<dbReference type="EMBL" id="FPBZ01000030">
    <property type="protein sequence ID" value="SFU77525.1"/>
    <property type="molecule type" value="Genomic_DNA"/>
</dbReference>
<evidence type="ECO:0000259" key="1">
    <source>
        <dbReference type="Pfam" id="PF02796"/>
    </source>
</evidence>
<dbReference type="InterPro" id="IPR006120">
    <property type="entry name" value="Resolvase_HTH_dom"/>
</dbReference>
<dbReference type="Gene3D" id="1.10.10.60">
    <property type="entry name" value="Homeodomain-like"/>
    <property type="match status" value="1"/>
</dbReference>
<dbReference type="GO" id="GO:0000150">
    <property type="term" value="F:DNA strand exchange activity"/>
    <property type="evidence" value="ECO:0007669"/>
    <property type="project" value="InterPro"/>
</dbReference>